<organism evidence="1 2">
    <name type="scientific">Phytoactinopolyspora halotolerans</name>
    <dbReference type="NCBI Taxonomy" id="1981512"/>
    <lineage>
        <taxon>Bacteria</taxon>
        <taxon>Bacillati</taxon>
        <taxon>Actinomycetota</taxon>
        <taxon>Actinomycetes</taxon>
        <taxon>Jiangellales</taxon>
        <taxon>Jiangellaceae</taxon>
        <taxon>Phytoactinopolyspora</taxon>
    </lineage>
</organism>
<name>A0A6L9S356_9ACTN</name>
<proteinExistence type="predicted"/>
<dbReference type="InterPro" id="IPR027417">
    <property type="entry name" value="P-loop_NTPase"/>
</dbReference>
<evidence type="ECO:0000313" key="1">
    <source>
        <dbReference type="EMBL" id="NED99625.1"/>
    </source>
</evidence>
<dbReference type="Gene3D" id="3.40.50.300">
    <property type="entry name" value="P-loop containing nucleotide triphosphate hydrolases"/>
    <property type="match status" value="1"/>
</dbReference>
<protein>
    <recommendedName>
        <fullName evidence="3">HPr kinase/phosphorylase C-terminal domain-containing protein</fullName>
    </recommendedName>
</protein>
<comment type="caution">
    <text evidence="1">The sequence shown here is derived from an EMBL/GenBank/DDBJ whole genome shotgun (WGS) entry which is preliminary data.</text>
</comment>
<dbReference type="SUPFAM" id="SSF53795">
    <property type="entry name" value="PEP carboxykinase-like"/>
    <property type="match status" value="1"/>
</dbReference>
<evidence type="ECO:0008006" key="3">
    <source>
        <dbReference type="Google" id="ProtNLM"/>
    </source>
</evidence>
<dbReference type="Proteomes" id="UP000475214">
    <property type="component" value="Unassembled WGS sequence"/>
</dbReference>
<dbReference type="RefSeq" id="WP_163733878.1">
    <property type="nucleotide sequence ID" value="NZ_JAAGOA010000003.1"/>
</dbReference>
<dbReference type="InterPro" id="IPR025662">
    <property type="entry name" value="Sigma_54_int_dom_ATP-bd_1"/>
</dbReference>
<dbReference type="PROSITE" id="PS00675">
    <property type="entry name" value="SIGMA54_INTERACT_1"/>
    <property type="match status" value="1"/>
</dbReference>
<sequence>MHSLASAIEESADLLLHAGAVERAGQAVLFPGESGVGKSTLTAACLIRGFGYITDEAVALDPDTGRVTGLARPLMLTPWSTEALGLDPALGGWSDESADKLAFTAQSIGARAVTEPVAVGHVVLVRRSGARSNPVIEPVAAGEVLAAVLAASFNHYRLGERAWEAAARLSTQVQGWRLDADEPVAAADAILRLLPQRLEAPTTAVEASPAL</sequence>
<keyword evidence="2" id="KW-1185">Reference proteome</keyword>
<accession>A0A6L9S356</accession>
<gene>
    <name evidence="1" type="ORF">G1H10_05540</name>
</gene>
<dbReference type="AlphaFoldDB" id="A0A6L9S356"/>
<evidence type="ECO:0000313" key="2">
    <source>
        <dbReference type="Proteomes" id="UP000475214"/>
    </source>
</evidence>
<reference evidence="1 2" key="1">
    <citation type="submission" date="2020-02" db="EMBL/GenBank/DDBJ databases">
        <authorList>
            <person name="Li X.-J."/>
            <person name="Han X.-M."/>
        </authorList>
    </citation>
    <scope>NUCLEOTIDE SEQUENCE [LARGE SCALE GENOMIC DNA]</scope>
    <source>
        <strain evidence="1 2">CCTCC AB 2017055</strain>
    </source>
</reference>
<dbReference type="EMBL" id="JAAGOA010000003">
    <property type="protein sequence ID" value="NED99625.1"/>
    <property type="molecule type" value="Genomic_DNA"/>
</dbReference>